<dbReference type="AlphaFoldDB" id="A0A921KKZ4"/>
<dbReference type="Proteomes" id="UP000697330">
    <property type="component" value="Unassembled WGS sequence"/>
</dbReference>
<dbReference type="RefSeq" id="WP_274958753.1">
    <property type="nucleotide sequence ID" value="NZ_DYWQ01000051.1"/>
</dbReference>
<proteinExistence type="predicted"/>
<keyword evidence="1" id="KW-0472">Membrane</keyword>
<feature type="transmembrane region" description="Helical" evidence="1">
    <location>
        <begin position="73"/>
        <end position="95"/>
    </location>
</feature>
<evidence type="ECO:0000313" key="3">
    <source>
        <dbReference type="Proteomes" id="UP000697330"/>
    </source>
</evidence>
<reference evidence="2" key="2">
    <citation type="submission" date="2021-09" db="EMBL/GenBank/DDBJ databases">
        <authorList>
            <person name="Gilroy R."/>
        </authorList>
    </citation>
    <scope>NUCLEOTIDE SEQUENCE</scope>
    <source>
        <strain evidence="2">CHK124-7917</strain>
    </source>
</reference>
<evidence type="ECO:0000313" key="2">
    <source>
        <dbReference type="EMBL" id="HJF44784.1"/>
    </source>
</evidence>
<sequence length="206" mass="22764">MEAHEDDTYARLKAAMEEAEVSESPVESARDRRRRYLAIALIVIVPLAVVSYVVWGLIGLFTLGKTDEGPIAVVYRLVGVPGWLAIFSFGVVAVARQLRDDFKGVGERIFGAVIIALMVCTCYVFVGQPLLDIPYLFDPVRVELHDVETRDVSGESGATYYLSGVDEAGKEWEFRINSDTFLSWDRGRTTATVTGLPNTQVTLAIE</sequence>
<feature type="transmembrane region" description="Helical" evidence="1">
    <location>
        <begin position="107"/>
        <end position="126"/>
    </location>
</feature>
<accession>A0A921KKZ4</accession>
<protein>
    <submittedName>
        <fullName evidence="2">Uncharacterized protein</fullName>
    </submittedName>
</protein>
<reference evidence="2" key="1">
    <citation type="journal article" date="2021" name="PeerJ">
        <title>Extensive microbial diversity within the chicken gut microbiome revealed by metagenomics and culture.</title>
        <authorList>
            <person name="Gilroy R."/>
            <person name="Ravi A."/>
            <person name="Getino M."/>
            <person name="Pursley I."/>
            <person name="Horton D.L."/>
            <person name="Alikhan N.F."/>
            <person name="Baker D."/>
            <person name="Gharbi K."/>
            <person name="Hall N."/>
            <person name="Watson M."/>
            <person name="Adriaenssens E.M."/>
            <person name="Foster-Nyarko E."/>
            <person name="Jarju S."/>
            <person name="Secka A."/>
            <person name="Antonio M."/>
            <person name="Oren A."/>
            <person name="Chaudhuri R.R."/>
            <person name="La Ragione R."/>
            <person name="Hildebrand F."/>
            <person name="Pallen M.J."/>
        </authorList>
    </citation>
    <scope>NUCLEOTIDE SEQUENCE</scope>
    <source>
        <strain evidence="2">CHK124-7917</strain>
    </source>
</reference>
<organism evidence="2 3">
    <name type="scientific">Thermophilibacter provencensis</name>
    <dbReference type="NCBI Taxonomy" id="1852386"/>
    <lineage>
        <taxon>Bacteria</taxon>
        <taxon>Bacillati</taxon>
        <taxon>Actinomycetota</taxon>
        <taxon>Coriobacteriia</taxon>
        <taxon>Coriobacteriales</taxon>
        <taxon>Atopobiaceae</taxon>
        <taxon>Thermophilibacter</taxon>
    </lineage>
</organism>
<evidence type="ECO:0000256" key="1">
    <source>
        <dbReference type="SAM" id="Phobius"/>
    </source>
</evidence>
<comment type="caution">
    <text evidence="2">The sequence shown here is derived from an EMBL/GenBank/DDBJ whole genome shotgun (WGS) entry which is preliminary data.</text>
</comment>
<name>A0A921KKZ4_9ACTN</name>
<gene>
    <name evidence="2" type="ORF">K8U72_03240</name>
</gene>
<feature type="transmembrane region" description="Helical" evidence="1">
    <location>
        <begin position="36"/>
        <end position="61"/>
    </location>
</feature>
<keyword evidence="1" id="KW-0812">Transmembrane</keyword>
<dbReference type="EMBL" id="DYWQ01000051">
    <property type="protein sequence ID" value="HJF44784.1"/>
    <property type="molecule type" value="Genomic_DNA"/>
</dbReference>
<keyword evidence="1" id="KW-1133">Transmembrane helix</keyword>